<dbReference type="EMBL" id="AKWM02000078">
    <property type="protein sequence ID" value="EKR98647.1"/>
    <property type="molecule type" value="Genomic_DNA"/>
</dbReference>
<dbReference type="Proteomes" id="UP000001343">
    <property type="component" value="Unassembled WGS sequence"/>
</dbReference>
<gene>
    <name evidence="1" type="ORF">LEP1GSC125_1679</name>
</gene>
<dbReference type="AlphaFoldDB" id="A0AA87MN05"/>
<proteinExistence type="predicted"/>
<reference evidence="1 2" key="1">
    <citation type="journal article" date="2014" name="Int. J. Syst. Evol. Microbiol.">
        <title>Leptospira mayottensis sp. nov., a pathogenic species of the genus Leptospira isolated from humans.</title>
        <authorList>
            <person name="Bourhy P."/>
            <person name="Collet L."/>
            <person name="Brisse S."/>
            <person name="Picardeau M."/>
        </authorList>
    </citation>
    <scope>NUCLEOTIDE SEQUENCE [LARGE SCALE GENOMIC DNA]</scope>
    <source>
        <strain evidence="1 2">200901122</strain>
    </source>
</reference>
<evidence type="ECO:0000313" key="2">
    <source>
        <dbReference type="Proteomes" id="UP000001343"/>
    </source>
</evidence>
<organism evidence="1 2">
    <name type="scientific">Leptospira mayottensis 200901122</name>
    <dbReference type="NCBI Taxonomy" id="1193010"/>
    <lineage>
        <taxon>Bacteria</taxon>
        <taxon>Pseudomonadati</taxon>
        <taxon>Spirochaetota</taxon>
        <taxon>Spirochaetia</taxon>
        <taxon>Leptospirales</taxon>
        <taxon>Leptospiraceae</taxon>
        <taxon>Leptospira</taxon>
    </lineage>
</organism>
<comment type="caution">
    <text evidence="1">The sequence shown here is derived from an EMBL/GenBank/DDBJ whole genome shotgun (WGS) entry which is preliminary data.</text>
</comment>
<protein>
    <submittedName>
        <fullName evidence="1">Uncharacterized protein</fullName>
    </submittedName>
</protein>
<accession>A0AA87MN05</accession>
<name>A0AA87MN05_9LEPT</name>
<sequence length="71" mass="8284">MYLPQKWELIGFEGFCYKQFAQRPVVGSETARRAGQSALVVSLAEKASLRLYKKFHNLYLKGKYLLKTKKR</sequence>
<evidence type="ECO:0000313" key="1">
    <source>
        <dbReference type="EMBL" id="EKR98647.1"/>
    </source>
</evidence>